<dbReference type="GO" id="GO:0006226">
    <property type="term" value="P:dUMP biosynthetic process"/>
    <property type="evidence" value="ECO:0007669"/>
    <property type="project" value="UniProtKB-UniRule"/>
</dbReference>
<keyword evidence="3 8" id="KW-0479">Metal-binding</keyword>
<comment type="catalytic activity">
    <reaction evidence="7 8">
        <text>dUTP + H2O = dUMP + diphosphate + H(+)</text>
        <dbReference type="Rhea" id="RHEA:10248"/>
        <dbReference type="ChEBI" id="CHEBI:15377"/>
        <dbReference type="ChEBI" id="CHEBI:15378"/>
        <dbReference type="ChEBI" id="CHEBI:33019"/>
        <dbReference type="ChEBI" id="CHEBI:61555"/>
        <dbReference type="ChEBI" id="CHEBI:246422"/>
        <dbReference type="EC" id="3.6.1.23"/>
    </reaction>
</comment>
<proteinExistence type="inferred from homology"/>
<evidence type="ECO:0000256" key="9">
    <source>
        <dbReference type="SAM" id="MobiDB-lite"/>
    </source>
</evidence>
<dbReference type="NCBIfam" id="TIGR00576">
    <property type="entry name" value="dut"/>
    <property type="match status" value="1"/>
</dbReference>
<dbReference type="UniPathway" id="UPA00610">
    <property type="reaction ID" value="UER00666"/>
</dbReference>
<comment type="function">
    <text evidence="8">This enzyme is involved in nucleotide metabolism: it produces dUMP, the immediate precursor of thymidine nucleotides and it decreases the intracellular concentration of dUTP so that uracil cannot be incorporated into DNA.</text>
</comment>
<name>A0A1C4UQS1_9ACTN</name>
<dbReference type="CDD" id="cd07557">
    <property type="entry name" value="trimeric_dUTPase"/>
    <property type="match status" value="1"/>
</dbReference>
<feature type="binding site" evidence="8">
    <location>
        <begin position="66"/>
        <end position="68"/>
    </location>
    <ligand>
        <name>substrate</name>
    </ligand>
</feature>
<dbReference type="Pfam" id="PF00692">
    <property type="entry name" value="dUTPase"/>
    <property type="match status" value="1"/>
</dbReference>
<evidence type="ECO:0000256" key="5">
    <source>
        <dbReference type="ARBA" id="ARBA00022842"/>
    </source>
</evidence>
<evidence type="ECO:0000256" key="2">
    <source>
        <dbReference type="ARBA" id="ARBA00006581"/>
    </source>
</evidence>
<dbReference type="HAMAP" id="MF_00116">
    <property type="entry name" value="dUTPase_bact"/>
    <property type="match status" value="1"/>
</dbReference>
<feature type="compositionally biased region" description="Gly residues" evidence="9">
    <location>
        <begin position="137"/>
        <end position="149"/>
    </location>
</feature>
<reference evidence="12" key="1">
    <citation type="submission" date="2016-06" db="EMBL/GenBank/DDBJ databases">
        <authorList>
            <person name="Varghese N."/>
            <person name="Submissions Spin"/>
        </authorList>
    </citation>
    <scope>NUCLEOTIDE SEQUENCE [LARGE SCALE GENOMIC DNA]</scope>
    <source>
        <strain evidence="12">DSM 44875</strain>
    </source>
</reference>
<evidence type="ECO:0000313" key="12">
    <source>
        <dbReference type="Proteomes" id="UP000198243"/>
    </source>
</evidence>
<evidence type="ECO:0000256" key="8">
    <source>
        <dbReference type="HAMAP-Rule" id="MF_00116"/>
    </source>
</evidence>
<dbReference type="SUPFAM" id="SSF51283">
    <property type="entry name" value="dUTPase-like"/>
    <property type="match status" value="1"/>
</dbReference>
<comment type="similarity">
    <text evidence="2 8">Belongs to the dUTPase family.</text>
</comment>
<dbReference type="PANTHER" id="PTHR11241:SF0">
    <property type="entry name" value="DEOXYURIDINE 5'-TRIPHOSPHATE NUCLEOTIDOHYDROLASE"/>
    <property type="match status" value="1"/>
</dbReference>
<comment type="pathway">
    <text evidence="8">Pyrimidine metabolism; dUMP biosynthesis; dUMP from dCTP (dUTP route): step 2/2.</text>
</comment>
<dbReference type="FunFam" id="2.70.40.10:FF:000008">
    <property type="entry name" value="Deoxyuridine 5'-triphosphate nucleotidohydrolase"/>
    <property type="match status" value="1"/>
</dbReference>
<evidence type="ECO:0000256" key="6">
    <source>
        <dbReference type="ARBA" id="ARBA00023080"/>
    </source>
</evidence>
<dbReference type="GO" id="GO:0004170">
    <property type="term" value="F:dUTP diphosphatase activity"/>
    <property type="evidence" value="ECO:0007669"/>
    <property type="project" value="UniProtKB-UniRule"/>
</dbReference>
<evidence type="ECO:0000256" key="7">
    <source>
        <dbReference type="ARBA" id="ARBA00047686"/>
    </source>
</evidence>
<feature type="region of interest" description="Disordered" evidence="9">
    <location>
        <begin position="129"/>
        <end position="155"/>
    </location>
</feature>
<evidence type="ECO:0000259" key="10">
    <source>
        <dbReference type="Pfam" id="PF00692"/>
    </source>
</evidence>
<accession>A0A1C4UQS1</accession>
<dbReference type="AlphaFoldDB" id="A0A1C4UQS1"/>
<organism evidence="11 12">
    <name type="scientific">Micromonospora coriariae</name>
    <dbReference type="NCBI Taxonomy" id="285665"/>
    <lineage>
        <taxon>Bacteria</taxon>
        <taxon>Bacillati</taxon>
        <taxon>Actinomycetota</taxon>
        <taxon>Actinomycetes</taxon>
        <taxon>Micromonosporales</taxon>
        <taxon>Micromonosporaceae</taxon>
        <taxon>Micromonospora</taxon>
    </lineage>
</organism>
<feature type="binding site" evidence="8">
    <location>
        <position position="79"/>
    </location>
    <ligand>
        <name>substrate</name>
    </ligand>
</feature>
<gene>
    <name evidence="8" type="primary">dut</name>
    <name evidence="11" type="ORF">GA0070607_1001</name>
</gene>
<dbReference type="InterPro" id="IPR029054">
    <property type="entry name" value="dUTPase-like"/>
</dbReference>
<dbReference type="InterPro" id="IPR033704">
    <property type="entry name" value="dUTPase_trimeric"/>
</dbReference>
<evidence type="ECO:0000256" key="4">
    <source>
        <dbReference type="ARBA" id="ARBA00022801"/>
    </source>
</evidence>
<comment type="cofactor">
    <cofactor evidence="1 8">
        <name>Mg(2+)</name>
        <dbReference type="ChEBI" id="CHEBI:18420"/>
    </cofactor>
</comment>
<dbReference type="GO" id="GO:0046081">
    <property type="term" value="P:dUTP catabolic process"/>
    <property type="evidence" value="ECO:0007669"/>
    <property type="project" value="InterPro"/>
</dbReference>
<dbReference type="NCBIfam" id="NF001862">
    <property type="entry name" value="PRK00601.1"/>
    <property type="match status" value="1"/>
</dbReference>
<dbReference type="InterPro" id="IPR036157">
    <property type="entry name" value="dUTPase-like_sf"/>
</dbReference>
<evidence type="ECO:0000313" key="11">
    <source>
        <dbReference type="EMBL" id="SCE74063.1"/>
    </source>
</evidence>
<protein>
    <recommendedName>
        <fullName evidence="8">Deoxyuridine 5'-triphosphate nucleotidohydrolase</fullName>
        <shortName evidence="8">dUTPase</shortName>
        <ecNumber evidence="8">3.6.1.23</ecNumber>
    </recommendedName>
    <alternativeName>
        <fullName evidence="8">dUTP pyrophosphatase</fullName>
    </alternativeName>
</protein>
<feature type="domain" description="dUTPase-like" evidence="10">
    <location>
        <begin position="16"/>
        <end position="146"/>
    </location>
</feature>
<feature type="binding site" evidence="8">
    <location>
        <begin position="83"/>
        <end position="85"/>
    </location>
    <ligand>
        <name>substrate</name>
    </ligand>
</feature>
<dbReference type="Gene3D" id="2.70.40.10">
    <property type="match status" value="1"/>
</dbReference>
<evidence type="ECO:0000256" key="1">
    <source>
        <dbReference type="ARBA" id="ARBA00001946"/>
    </source>
</evidence>
<sequence length="178" mass="18317">MTDVVPVPVRLLDAELPLPAYAHPGDAGADLVAAADVELPPGARALVPTGVAIALPEGYVGLVHPRSGLAARLGVTVLNAPGTVDAGYRGEILVNLINHDRETPAKISRGDRIAQLVVQRVARARFEPVAELPGSQRGTGGHGSTGGHAGLVPSPAGLDRIEQRLNEPGHGWTEEVAG</sequence>
<comment type="caution">
    <text evidence="8">Lacks conserved residue(s) required for the propagation of feature annotation.</text>
</comment>
<dbReference type="InterPro" id="IPR008181">
    <property type="entry name" value="dUTPase"/>
</dbReference>
<dbReference type="Proteomes" id="UP000198243">
    <property type="component" value="Chromosome I"/>
</dbReference>
<dbReference type="RefSeq" id="WP_089017105.1">
    <property type="nucleotide sequence ID" value="NZ_LT607412.1"/>
</dbReference>
<dbReference type="EC" id="3.6.1.23" evidence="8"/>
<evidence type="ECO:0000256" key="3">
    <source>
        <dbReference type="ARBA" id="ARBA00022723"/>
    </source>
</evidence>
<keyword evidence="6 8" id="KW-0546">Nucleotide metabolism</keyword>
<dbReference type="PANTHER" id="PTHR11241">
    <property type="entry name" value="DEOXYURIDINE 5'-TRIPHOSPHATE NUCLEOTIDOHYDROLASE"/>
    <property type="match status" value="1"/>
</dbReference>
<keyword evidence="5 8" id="KW-0460">Magnesium</keyword>
<keyword evidence="12" id="KW-1185">Reference proteome</keyword>
<dbReference type="GO" id="GO:0000287">
    <property type="term" value="F:magnesium ion binding"/>
    <property type="evidence" value="ECO:0007669"/>
    <property type="project" value="UniProtKB-UniRule"/>
</dbReference>
<keyword evidence="4 8" id="KW-0378">Hydrolase</keyword>
<dbReference type="EMBL" id="LT607412">
    <property type="protein sequence ID" value="SCE74063.1"/>
    <property type="molecule type" value="Genomic_DNA"/>
</dbReference>
<dbReference type="OrthoDB" id="9809956at2"/>